<keyword evidence="6" id="KW-0472">Membrane</keyword>
<evidence type="ECO:0000256" key="1">
    <source>
        <dbReference type="ARBA" id="ARBA00004370"/>
    </source>
</evidence>
<dbReference type="Pfam" id="PF08478">
    <property type="entry name" value="POTRA_1"/>
    <property type="match status" value="1"/>
</dbReference>
<keyword evidence="3" id="KW-0132">Cell division</keyword>
<evidence type="ECO:0000256" key="6">
    <source>
        <dbReference type="ARBA" id="ARBA00023136"/>
    </source>
</evidence>
<evidence type="ECO:0000256" key="3">
    <source>
        <dbReference type="ARBA" id="ARBA00022618"/>
    </source>
</evidence>
<dbReference type="InterPro" id="IPR034746">
    <property type="entry name" value="POTRA"/>
</dbReference>
<dbReference type="Gene3D" id="3.10.20.310">
    <property type="entry name" value="membrane protein fhac"/>
    <property type="match status" value="1"/>
</dbReference>
<keyword evidence="7" id="KW-0131">Cell cycle</keyword>
<organism evidence="9">
    <name type="scientific">freshwater metagenome</name>
    <dbReference type="NCBI Taxonomy" id="449393"/>
    <lineage>
        <taxon>unclassified sequences</taxon>
        <taxon>metagenomes</taxon>
        <taxon>ecological metagenomes</taxon>
    </lineage>
</organism>
<feature type="non-terminal residue" evidence="9">
    <location>
        <position position="133"/>
    </location>
</feature>
<comment type="caution">
    <text evidence="9">The sequence shown here is derived from an EMBL/GenBank/DDBJ whole genome shotgun (WGS) entry which is preliminary data.</text>
</comment>
<dbReference type="AlphaFoldDB" id="A0A094QAT4"/>
<keyword evidence="5" id="KW-1133">Transmembrane helix</keyword>
<accession>A0A094QAT4</accession>
<sequence length="133" mass="14326">MPRLVKILVSVLLLSSLTYLFGWSSVFTVKKVEYSGISNSNQISAVERRVGDLTGTKLARIEPRQIANTINSLSWVNGADVSRNWFSGSVSISVEPRTAIGAFGTSYIDASGTIFDPIVPPVDVPRVSAPTPD</sequence>
<evidence type="ECO:0000256" key="4">
    <source>
        <dbReference type="ARBA" id="ARBA00022692"/>
    </source>
</evidence>
<feature type="domain" description="POTRA" evidence="8">
    <location>
        <begin position="27"/>
        <end position="97"/>
    </location>
</feature>
<evidence type="ECO:0000256" key="2">
    <source>
        <dbReference type="ARBA" id="ARBA00022475"/>
    </source>
</evidence>
<evidence type="ECO:0000256" key="5">
    <source>
        <dbReference type="ARBA" id="ARBA00022989"/>
    </source>
</evidence>
<name>A0A094QAT4_9ZZZZ</name>
<gene>
    <name evidence="9" type="ORF">GM50_5860</name>
</gene>
<dbReference type="EMBL" id="JNSK01000014">
    <property type="protein sequence ID" value="KGA19249.1"/>
    <property type="molecule type" value="Genomic_DNA"/>
</dbReference>
<dbReference type="PROSITE" id="PS51779">
    <property type="entry name" value="POTRA"/>
    <property type="match status" value="1"/>
</dbReference>
<dbReference type="GO" id="GO:0051301">
    <property type="term" value="P:cell division"/>
    <property type="evidence" value="ECO:0007669"/>
    <property type="project" value="UniProtKB-KW"/>
</dbReference>
<keyword evidence="2" id="KW-1003">Cell membrane</keyword>
<protein>
    <recommendedName>
        <fullName evidence="8">POTRA domain-containing protein</fullName>
    </recommendedName>
</protein>
<evidence type="ECO:0000313" key="9">
    <source>
        <dbReference type="EMBL" id="KGA19249.1"/>
    </source>
</evidence>
<evidence type="ECO:0000259" key="8">
    <source>
        <dbReference type="PROSITE" id="PS51779"/>
    </source>
</evidence>
<keyword evidence="4" id="KW-0812">Transmembrane</keyword>
<evidence type="ECO:0000256" key="7">
    <source>
        <dbReference type="ARBA" id="ARBA00023306"/>
    </source>
</evidence>
<dbReference type="InterPro" id="IPR013685">
    <property type="entry name" value="POTRA_FtsQ_type"/>
</dbReference>
<reference evidence="9" key="1">
    <citation type="submission" date="2014-05" db="EMBL/GenBank/DDBJ databases">
        <title>Key roles for freshwater Actinobacteria revealed by deep metagenomic sequencing.</title>
        <authorList>
            <person name="Ghai R."/>
            <person name="Mizuno C.M."/>
            <person name="Picazo A."/>
            <person name="Camacho A."/>
            <person name="Rodriguez-Valera F."/>
        </authorList>
    </citation>
    <scope>NUCLEOTIDE SEQUENCE</scope>
</reference>
<dbReference type="GO" id="GO:0016020">
    <property type="term" value="C:membrane"/>
    <property type="evidence" value="ECO:0007669"/>
    <property type="project" value="UniProtKB-SubCell"/>
</dbReference>
<comment type="subcellular location">
    <subcellularLocation>
        <location evidence="1">Membrane</location>
    </subcellularLocation>
</comment>
<proteinExistence type="predicted"/>